<dbReference type="AlphaFoldDB" id="A0A9D1JAZ7"/>
<dbReference type="InterPro" id="IPR045864">
    <property type="entry name" value="aa-tRNA-synth_II/BPL/LPL"/>
</dbReference>
<dbReference type="SUPFAM" id="SSF50037">
    <property type="entry name" value="C-terminal domain of transcriptional repressors"/>
    <property type="match status" value="1"/>
</dbReference>
<dbReference type="PANTHER" id="PTHR12835:SF5">
    <property type="entry name" value="BIOTIN--PROTEIN LIGASE"/>
    <property type="match status" value="1"/>
</dbReference>
<comment type="caution">
    <text evidence="7">The sequence shown here is derived from an EMBL/GenBank/DDBJ whole genome shotgun (WGS) entry which is preliminary data.</text>
</comment>
<dbReference type="Gene3D" id="2.30.30.100">
    <property type="match status" value="1"/>
</dbReference>
<sequence length="251" mass="28089">MEVRERYYRTLDSTNNEAKKQAQTHCPEGTVISAGRQTAGRGRRGHDWETPQDEAVATSMILYPDIPPEHLPGLTLLAAVAVRRAISGLYGLEGQIKWPNDVVLKNKKICGILTEMSAKDGRARYVIVGIGVNVHNRVFPEELADKATSIDLELPEGKSGDCGALRRRIWEEFVPCYETFVREQSLEFVREEYERWLVNRDREVRVLDPAGPWEGIARGIGPGGELLVETKEGLRPVDSGEVSVRGLYGYV</sequence>
<dbReference type="PROSITE" id="PS51733">
    <property type="entry name" value="BPL_LPL_CATALYTIC"/>
    <property type="match status" value="1"/>
</dbReference>
<dbReference type="GO" id="GO:0005524">
    <property type="term" value="F:ATP binding"/>
    <property type="evidence" value="ECO:0007669"/>
    <property type="project" value="UniProtKB-KW"/>
</dbReference>
<dbReference type="InterPro" id="IPR004143">
    <property type="entry name" value="BPL_LPL_catalytic"/>
</dbReference>
<evidence type="ECO:0000313" key="8">
    <source>
        <dbReference type="Proteomes" id="UP000823912"/>
    </source>
</evidence>
<dbReference type="GO" id="GO:0005737">
    <property type="term" value="C:cytoplasm"/>
    <property type="evidence" value="ECO:0007669"/>
    <property type="project" value="TreeGrafter"/>
</dbReference>
<evidence type="ECO:0000256" key="3">
    <source>
        <dbReference type="ARBA" id="ARBA00022840"/>
    </source>
</evidence>
<accession>A0A9D1JAZ7</accession>
<keyword evidence="4" id="KW-0092">Biotin</keyword>
<dbReference type="GO" id="GO:0009249">
    <property type="term" value="P:protein lipoylation"/>
    <property type="evidence" value="ECO:0007669"/>
    <property type="project" value="UniProtKB-ARBA"/>
</dbReference>
<name>A0A9D1JAZ7_9FIRM</name>
<dbReference type="InterPro" id="IPR008988">
    <property type="entry name" value="Transcriptional_repressor_C"/>
</dbReference>
<proteinExistence type="predicted"/>
<dbReference type="Pfam" id="PF02237">
    <property type="entry name" value="BPL_C"/>
    <property type="match status" value="1"/>
</dbReference>
<dbReference type="EC" id="6.3.4.15" evidence="5"/>
<gene>
    <name evidence="7" type="ORF">IAA55_06945</name>
</gene>
<dbReference type="GO" id="GO:0004077">
    <property type="term" value="F:biotin--[biotin carboxyl-carrier protein] ligase activity"/>
    <property type="evidence" value="ECO:0007669"/>
    <property type="project" value="UniProtKB-EC"/>
</dbReference>
<keyword evidence="1 7" id="KW-0436">Ligase</keyword>
<evidence type="ECO:0000256" key="2">
    <source>
        <dbReference type="ARBA" id="ARBA00022741"/>
    </source>
</evidence>
<dbReference type="Pfam" id="PF03099">
    <property type="entry name" value="BPL_LplA_LipB"/>
    <property type="match status" value="1"/>
</dbReference>
<evidence type="ECO:0000259" key="6">
    <source>
        <dbReference type="PROSITE" id="PS51733"/>
    </source>
</evidence>
<reference evidence="7" key="2">
    <citation type="journal article" date="2021" name="PeerJ">
        <title>Extensive microbial diversity within the chicken gut microbiome revealed by metagenomics and culture.</title>
        <authorList>
            <person name="Gilroy R."/>
            <person name="Ravi A."/>
            <person name="Getino M."/>
            <person name="Pursley I."/>
            <person name="Horton D.L."/>
            <person name="Alikhan N.F."/>
            <person name="Baker D."/>
            <person name="Gharbi K."/>
            <person name="Hall N."/>
            <person name="Watson M."/>
            <person name="Adriaenssens E.M."/>
            <person name="Foster-Nyarko E."/>
            <person name="Jarju S."/>
            <person name="Secka A."/>
            <person name="Antonio M."/>
            <person name="Oren A."/>
            <person name="Chaudhuri R.R."/>
            <person name="La Ragione R."/>
            <person name="Hildebrand F."/>
            <person name="Pallen M.J."/>
        </authorList>
    </citation>
    <scope>NUCLEOTIDE SEQUENCE</scope>
    <source>
        <strain evidence="7">ChiSjej5B23-6657</strain>
    </source>
</reference>
<evidence type="ECO:0000256" key="5">
    <source>
        <dbReference type="ARBA" id="ARBA00024227"/>
    </source>
</evidence>
<evidence type="ECO:0000256" key="4">
    <source>
        <dbReference type="ARBA" id="ARBA00023267"/>
    </source>
</evidence>
<dbReference type="CDD" id="cd16442">
    <property type="entry name" value="BPL"/>
    <property type="match status" value="1"/>
</dbReference>
<dbReference type="Gene3D" id="3.30.930.10">
    <property type="entry name" value="Bira Bifunctional Protein, Domain 2"/>
    <property type="match status" value="1"/>
</dbReference>
<feature type="domain" description="BPL/LPL catalytic" evidence="6">
    <location>
        <begin position="1"/>
        <end position="181"/>
    </location>
</feature>
<organism evidence="7 8">
    <name type="scientific">Candidatus Pullilachnospira gallistercoris</name>
    <dbReference type="NCBI Taxonomy" id="2840911"/>
    <lineage>
        <taxon>Bacteria</taxon>
        <taxon>Bacillati</taxon>
        <taxon>Bacillota</taxon>
        <taxon>Clostridia</taxon>
        <taxon>Lachnospirales</taxon>
        <taxon>Lachnospiraceae</taxon>
        <taxon>Lachnospiraceae incertae sedis</taxon>
        <taxon>Candidatus Pullilachnospira</taxon>
    </lineage>
</organism>
<dbReference type="PANTHER" id="PTHR12835">
    <property type="entry name" value="BIOTIN PROTEIN LIGASE"/>
    <property type="match status" value="1"/>
</dbReference>
<dbReference type="EMBL" id="DVHM01000110">
    <property type="protein sequence ID" value="HIR71000.1"/>
    <property type="molecule type" value="Genomic_DNA"/>
</dbReference>
<dbReference type="NCBIfam" id="TIGR00121">
    <property type="entry name" value="birA_ligase"/>
    <property type="match status" value="1"/>
</dbReference>
<dbReference type="Proteomes" id="UP000823912">
    <property type="component" value="Unassembled WGS sequence"/>
</dbReference>
<dbReference type="GO" id="GO:0016740">
    <property type="term" value="F:transferase activity"/>
    <property type="evidence" value="ECO:0007669"/>
    <property type="project" value="UniProtKB-ARBA"/>
</dbReference>
<keyword evidence="2" id="KW-0547">Nucleotide-binding</keyword>
<dbReference type="InterPro" id="IPR004408">
    <property type="entry name" value="Biotin_CoA_COase_ligase"/>
</dbReference>
<evidence type="ECO:0000313" key="7">
    <source>
        <dbReference type="EMBL" id="HIR71000.1"/>
    </source>
</evidence>
<reference evidence="7" key="1">
    <citation type="submission" date="2020-10" db="EMBL/GenBank/DDBJ databases">
        <authorList>
            <person name="Gilroy R."/>
        </authorList>
    </citation>
    <scope>NUCLEOTIDE SEQUENCE</scope>
    <source>
        <strain evidence="7">ChiSjej5B23-6657</strain>
    </source>
</reference>
<dbReference type="SUPFAM" id="SSF55681">
    <property type="entry name" value="Class II aaRS and biotin synthetases"/>
    <property type="match status" value="1"/>
</dbReference>
<evidence type="ECO:0000256" key="1">
    <source>
        <dbReference type="ARBA" id="ARBA00022598"/>
    </source>
</evidence>
<keyword evidence="3" id="KW-0067">ATP-binding</keyword>
<protein>
    <recommendedName>
        <fullName evidence="5">biotin--[biotin carboxyl-carrier protein] ligase</fullName>
        <ecNumber evidence="5">6.3.4.15</ecNumber>
    </recommendedName>
</protein>
<dbReference type="InterPro" id="IPR003142">
    <property type="entry name" value="BPL_C"/>
</dbReference>